<dbReference type="GO" id="GO:0005524">
    <property type="term" value="F:ATP binding"/>
    <property type="evidence" value="ECO:0007669"/>
    <property type="project" value="UniProtKB-UniRule"/>
</dbReference>
<reference evidence="8" key="1">
    <citation type="submission" date="2021-02" db="EMBL/GenBank/DDBJ databases">
        <authorList>
            <person name="Dougan E. K."/>
            <person name="Rhodes N."/>
            <person name="Thang M."/>
            <person name="Chan C."/>
        </authorList>
    </citation>
    <scope>NUCLEOTIDE SEQUENCE</scope>
</reference>
<evidence type="ECO:0000256" key="6">
    <source>
        <dbReference type="SAM" id="Phobius"/>
    </source>
</evidence>
<feature type="transmembrane region" description="Helical" evidence="6">
    <location>
        <begin position="162"/>
        <end position="183"/>
    </location>
</feature>
<dbReference type="EMBL" id="CAJNNW010011426">
    <property type="protein sequence ID" value="CAE8653178.1"/>
    <property type="molecule type" value="Genomic_DNA"/>
</dbReference>
<keyword evidence="4 5" id="KW-0067">ATP-binding</keyword>
<dbReference type="InterPro" id="IPR000719">
    <property type="entry name" value="Prot_kinase_dom"/>
</dbReference>
<feature type="transmembrane region" description="Helical" evidence="6">
    <location>
        <begin position="263"/>
        <end position="283"/>
    </location>
</feature>
<evidence type="ECO:0000256" key="3">
    <source>
        <dbReference type="ARBA" id="ARBA00022777"/>
    </source>
</evidence>
<dbReference type="InterPro" id="IPR051681">
    <property type="entry name" value="Ser/Thr_Kinases-Pseudokinases"/>
</dbReference>
<dbReference type="SUPFAM" id="SSF56112">
    <property type="entry name" value="Protein kinase-like (PK-like)"/>
    <property type="match status" value="1"/>
</dbReference>
<dbReference type="AlphaFoldDB" id="A0A813ILC2"/>
<dbReference type="PANTHER" id="PTHR44329">
    <property type="entry name" value="SERINE/THREONINE-PROTEIN KINASE TNNI3K-RELATED"/>
    <property type="match status" value="1"/>
</dbReference>
<name>A0A813ILC2_POLGL</name>
<evidence type="ECO:0000256" key="1">
    <source>
        <dbReference type="ARBA" id="ARBA00022679"/>
    </source>
</evidence>
<sequence length="706" mass="78508">MSLRERKPSGDESEIDSWRSFTHSSEAPDDATVRQVELVRNRDVHEDVIDTVDLLESIVFFPQRKALQQFICLPYRFKDKVLEKAFGATVFEKLRHSVCKVGRGIFLLALIFLLSRWRELMFASQHGVRTCQCIQLLSQPLLCLSALLWSIKIKFLLREPMILLMTNTIFVLFFLTSRARVAAYSQMEVATCFPGLDAESVSAASSDSFIVLSVSALQTAFYVSVPIRCRFSMLNVVTAPAIYIVMTLPVPASYLEGDTRRRLLLACLLFVSSFVGLLGQAAVETAQRIEFLRLHSLKDDLRKEKVLRFEAEHEVIRGPFSNCVLECSAAEEGVASMSAASMSATGTSLTGMIFGKPSDENMLGLQLSAMQVVAQREHWLLMSEGLKYFPAAKLGSGGYGTVFRGEYFGTSVAVKIPNLQDLSGIGSIANELRVFRRLRNPYIVAFYGAVIKDGHLVLVEEFVDGQTLQDFVLDSHSNNQVSSSLCEAQTRLEILSCICKALIYMHVQEPTVIHGDLGATNVIVQKLTYQPKLIDFGLSRIRSPGSMQPLGGTLRWSAPEVLRGRATPDTSADIFSFGRLVYFVVTGKVPLEGVCKEDVMKLARECSVLDPCLVDTSFSLEAQPFQEECKLLCQKCLAYDPACRASSSEVFAELDAWPRFSKTQDQVLQAKDVKEPILAALEQLSQQHTISHGEQHNLPRAPTFSL</sequence>
<dbReference type="InterPro" id="IPR011009">
    <property type="entry name" value="Kinase-like_dom_sf"/>
</dbReference>
<keyword evidence="2 5" id="KW-0547">Nucleotide-binding</keyword>
<dbReference type="PROSITE" id="PS50011">
    <property type="entry name" value="PROTEIN_KINASE_DOM"/>
    <property type="match status" value="1"/>
</dbReference>
<dbReference type="Gene3D" id="3.30.200.20">
    <property type="entry name" value="Phosphorylase Kinase, domain 1"/>
    <property type="match status" value="1"/>
</dbReference>
<evidence type="ECO:0000256" key="5">
    <source>
        <dbReference type="PROSITE-ProRule" id="PRU10141"/>
    </source>
</evidence>
<keyword evidence="1" id="KW-0808">Transferase</keyword>
<proteinExistence type="predicted"/>
<feature type="binding site" evidence="5">
    <location>
        <position position="415"/>
    </location>
    <ligand>
        <name>ATP</name>
        <dbReference type="ChEBI" id="CHEBI:30616"/>
    </ligand>
</feature>
<dbReference type="PANTHER" id="PTHR44329:SF288">
    <property type="entry name" value="MITOGEN-ACTIVATED PROTEIN KINASE KINASE KINASE 20"/>
    <property type="match status" value="1"/>
</dbReference>
<dbReference type="Proteomes" id="UP000626109">
    <property type="component" value="Unassembled WGS sequence"/>
</dbReference>
<feature type="domain" description="Protein kinase" evidence="7">
    <location>
        <begin position="388"/>
        <end position="658"/>
    </location>
</feature>
<keyword evidence="3" id="KW-0418">Kinase</keyword>
<gene>
    <name evidence="8" type="ORF">PGLA2088_LOCUS10207</name>
</gene>
<dbReference type="InterPro" id="IPR017441">
    <property type="entry name" value="Protein_kinase_ATP_BS"/>
</dbReference>
<evidence type="ECO:0000256" key="2">
    <source>
        <dbReference type="ARBA" id="ARBA00022741"/>
    </source>
</evidence>
<evidence type="ECO:0000313" key="8">
    <source>
        <dbReference type="EMBL" id="CAE8653178.1"/>
    </source>
</evidence>
<keyword evidence="6" id="KW-0812">Transmembrane</keyword>
<organism evidence="8 9">
    <name type="scientific">Polarella glacialis</name>
    <name type="common">Dinoflagellate</name>
    <dbReference type="NCBI Taxonomy" id="89957"/>
    <lineage>
        <taxon>Eukaryota</taxon>
        <taxon>Sar</taxon>
        <taxon>Alveolata</taxon>
        <taxon>Dinophyceae</taxon>
        <taxon>Suessiales</taxon>
        <taxon>Suessiaceae</taxon>
        <taxon>Polarella</taxon>
    </lineage>
</organism>
<keyword evidence="6" id="KW-1133">Transmembrane helix</keyword>
<keyword evidence="6" id="KW-0472">Membrane</keyword>
<dbReference type="Gene3D" id="1.10.510.10">
    <property type="entry name" value="Transferase(Phosphotransferase) domain 1"/>
    <property type="match status" value="1"/>
</dbReference>
<comment type="caution">
    <text evidence="8">The sequence shown here is derived from an EMBL/GenBank/DDBJ whole genome shotgun (WGS) entry which is preliminary data.</text>
</comment>
<accession>A0A813ILC2</accession>
<dbReference type="Pfam" id="PF00069">
    <property type="entry name" value="Pkinase"/>
    <property type="match status" value="1"/>
</dbReference>
<feature type="transmembrane region" description="Helical" evidence="6">
    <location>
        <begin position="232"/>
        <end position="251"/>
    </location>
</feature>
<evidence type="ECO:0000259" key="7">
    <source>
        <dbReference type="PROSITE" id="PS50011"/>
    </source>
</evidence>
<evidence type="ECO:0000256" key="4">
    <source>
        <dbReference type="ARBA" id="ARBA00022840"/>
    </source>
</evidence>
<dbReference type="GO" id="GO:0004674">
    <property type="term" value="F:protein serine/threonine kinase activity"/>
    <property type="evidence" value="ECO:0007669"/>
    <property type="project" value="TreeGrafter"/>
</dbReference>
<evidence type="ECO:0000313" key="9">
    <source>
        <dbReference type="Proteomes" id="UP000626109"/>
    </source>
</evidence>
<dbReference type="PROSITE" id="PS00107">
    <property type="entry name" value="PROTEIN_KINASE_ATP"/>
    <property type="match status" value="1"/>
</dbReference>
<protein>
    <recommendedName>
        <fullName evidence="7">Protein kinase domain-containing protein</fullName>
    </recommendedName>
</protein>